<evidence type="ECO:0000259" key="2">
    <source>
        <dbReference type="PROSITE" id="PS50238"/>
    </source>
</evidence>
<dbReference type="Gene3D" id="1.10.555.10">
    <property type="entry name" value="Rho GTPase activation protein"/>
    <property type="match status" value="1"/>
</dbReference>
<dbReference type="SUPFAM" id="SSF48350">
    <property type="entry name" value="GTPase activation domain, GAP"/>
    <property type="match status" value="1"/>
</dbReference>
<dbReference type="Pfam" id="PF00620">
    <property type="entry name" value="RhoGAP"/>
    <property type="match status" value="1"/>
</dbReference>
<comment type="caution">
    <text evidence="3">The sequence shown here is derived from an EMBL/GenBank/DDBJ whole genome shotgun (WGS) entry which is preliminary data.</text>
</comment>
<accession>A0ABN7NU27</accession>
<dbReference type="InterPro" id="IPR000198">
    <property type="entry name" value="RhoGAP_dom"/>
</dbReference>
<dbReference type="PANTHER" id="PTHR14963:SF7">
    <property type="entry name" value="RHO GTPASE-ACTIVATING PROTEIN 19"/>
    <property type="match status" value="1"/>
</dbReference>
<keyword evidence="4" id="KW-1185">Reference proteome</keyword>
<protein>
    <recommendedName>
        <fullName evidence="2">Rho-GAP domain-containing protein</fullName>
    </recommendedName>
</protein>
<evidence type="ECO:0000256" key="1">
    <source>
        <dbReference type="ARBA" id="ARBA00022468"/>
    </source>
</evidence>
<name>A0ABN7NU27_TIMPD</name>
<evidence type="ECO:0000313" key="3">
    <source>
        <dbReference type="EMBL" id="CAG2059294.1"/>
    </source>
</evidence>
<reference evidence="3" key="1">
    <citation type="submission" date="2021-03" db="EMBL/GenBank/DDBJ databases">
        <authorList>
            <person name="Tran Van P."/>
        </authorList>
    </citation>
    <scope>NUCLEOTIDE SEQUENCE</scope>
</reference>
<gene>
    <name evidence="3" type="ORF">TPAB3V08_LOCUS6258</name>
</gene>
<feature type="domain" description="Rho-GAP" evidence="2">
    <location>
        <begin position="1"/>
        <end position="206"/>
    </location>
</feature>
<sequence>MEVMKNISECVTEKSKFRPLKWGLVPFKRGNKCPSKGIMEGVPLTQEGICQVYQLIEFLSREHRATVDLNSGNFSVHDCASVLKGFLAELPECLLTDAHYPAYCQVAEFCDSPTSISANSPGGAAGREMRLLRSLQLLLLLLPTENRLLLRDLLKLLHDTADHEGTNKMSADSLATLFTPHFLCPRKVLVLPDQLILMLRSVDSKL</sequence>
<dbReference type="InterPro" id="IPR008936">
    <property type="entry name" value="Rho_GTPase_activation_prot"/>
</dbReference>
<organism evidence="3 4">
    <name type="scientific">Timema podura</name>
    <name type="common">Walking stick</name>
    <dbReference type="NCBI Taxonomy" id="61482"/>
    <lineage>
        <taxon>Eukaryota</taxon>
        <taxon>Metazoa</taxon>
        <taxon>Ecdysozoa</taxon>
        <taxon>Arthropoda</taxon>
        <taxon>Hexapoda</taxon>
        <taxon>Insecta</taxon>
        <taxon>Pterygota</taxon>
        <taxon>Neoptera</taxon>
        <taxon>Polyneoptera</taxon>
        <taxon>Phasmatodea</taxon>
        <taxon>Timematodea</taxon>
        <taxon>Timematoidea</taxon>
        <taxon>Timematidae</taxon>
        <taxon>Timema</taxon>
    </lineage>
</organism>
<proteinExistence type="predicted"/>
<dbReference type="PROSITE" id="PS50238">
    <property type="entry name" value="RHOGAP"/>
    <property type="match status" value="1"/>
</dbReference>
<evidence type="ECO:0000313" key="4">
    <source>
        <dbReference type="Proteomes" id="UP001153148"/>
    </source>
</evidence>
<dbReference type="SMART" id="SM00324">
    <property type="entry name" value="RhoGAP"/>
    <property type="match status" value="1"/>
</dbReference>
<keyword evidence="1" id="KW-0343">GTPase activation</keyword>
<dbReference type="EMBL" id="CAJPIN010009143">
    <property type="protein sequence ID" value="CAG2059294.1"/>
    <property type="molecule type" value="Genomic_DNA"/>
</dbReference>
<dbReference type="Proteomes" id="UP001153148">
    <property type="component" value="Unassembled WGS sequence"/>
</dbReference>
<dbReference type="PANTHER" id="PTHR14963">
    <property type="entry name" value="RHO GTPASE ACTIVATING PROTEIN 18,19-RELATED"/>
    <property type="match status" value="1"/>
</dbReference>